<evidence type="ECO:0000256" key="2">
    <source>
        <dbReference type="ARBA" id="ARBA00008224"/>
    </source>
</evidence>
<dbReference type="GO" id="GO:0046872">
    <property type="term" value="F:metal ion binding"/>
    <property type="evidence" value="ECO:0007669"/>
    <property type="project" value="UniProtKB-KW"/>
</dbReference>
<reference evidence="16 17" key="1">
    <citation type="submission" date="2018-09" db="EMBL/GenBank/DDBJ databases">
        <title>Genomic Encyclopedia of Archaeal and Bacterial Type Strains, Phase II (KMG-II): from individual species to whole genera.</title>
        <authorList>
            <person name="Goeker M."/>
        </authorList>
    </citation>
    <scope>NUCLEOTIDE SEQUENCE [LARGE SCALE GENOMIC DNA]</scope>
    <source>
        <strain evidence="16 17">DSM 21950</strain>
    </source>
</reference>
<keyword evidence="6" id="KW-1003">Cell membrane</keyword>
<gene>
    <name evidence="16" type="ORF">BXY64_3748</name>
</gene>
<evidence type="ECO:0000313" key="16">
    <source>
        <dbReference type="EMBL" id="RKD96801.1"/>
    </source>
</evidence>
<keyword evidence="9" id="KW-0479">Metal-binding</keyword>
<evidence type="ECO:0000256" key="4">
    <source>
        <dbReference type="ARBA" id="ARBA00022448"/>
    </source>
</evidence>
<protein>
    <recommendedName>
        <fullName evidence="3">Mercuric transport protein MerT</fullName>
    </recommendedName>
    <alternativeName>
        <fullName evidence="13">Mercury ion transport protein</fullName>
    </alternativeName>
</protein>
<feature type="transmembrane region" description="Helical" evidence="15">
    <location>
        <begin position="92"/>
        <end position="111"/>
    </location>
</feature>
<evidence type="ECO:0000313" key="17">
    <source>
        <dbReference type="Proteomes" id="UP000284531"/>
    </source>
</evidence>
<dbReference type="EMBL" id="RAPQ01000012">
    <property type="protein sequence ID" value="RKD96801.1"/>
    <property type="molecule type" value="Genomic_DNA"/>
</dbReference>
<keyword evidence="11 15" id="KW-1133">Transmembrane helix</keyword>
<name>A0A419WMW2_9BACT</name>
<keyword evidence="10" id="KW-0476">Mercury</keyword>
<evidence type="ECO:0000256" key="9">
    <source>
        <dbReference type="ARBA" id="ARBA00022723"/>
    </source>
</evidence>
<dbReference type="Proteomes" id="UP000284531">
    <property type="component" value="Unassembled WGS sequence"/>
</dbReference>
<evidence type="ECO:0000256" key="14">
    <source>
        <dbReference type="ARBA" id="ARBA00045720"/>
    </source>
</evidence>
<comment type="subcellular location">
    <subcellularLocation>
        <location evidence="1">Cell inner membrane</location>
        <topology evidence="1">Multi-pass membrane protein</topology>
    </subcellularLocation>
</comment>
<dbReference type="GO" id="GO:0005886">
    <property type="term" value="C:plasma membrane"/>
    <property type="evidence" value="ECO:0007669"/>
    <property type="project" value="UniProtKB-SubCell"/>
</dbReference>
<evidence type="ECO:0000256" key="13">
    <source>
        <dbReference type="ARBA" id="ARBA00030934"/>
    </source>
</evidence>
<comment type="function">
    <text evidence="14">Involved in mercury resistance. Probably transfers a mercuric ion from the periplasmic Hg(2+)-binding protein MerP to the cytoplasmic mercuric reductase MerA.</text>
</comment>
<organism evidence="16 17">
    <name type="scientific">Marinifilum flexuosum</name>
    <dbReference type="NCBI Taxonomy" id="1117708"/>
    <lineage>
        <taxon>Bacteria</taxon>
        <taxon>Pseudomonadati</taxon>
        <taxon>Bacteroidota</taxon>
        <taxon>Bacteroidia</taxon>
        <taxon>Marinilabiliales</taxon>
        <taxon>Marinifilaceae</taxon>
    </lineage>
</organism>
<evidence type="ECO:0000256" key="12">
    <source>
        <dbReference type="ARBA" id="ARBA00023136"/>
    </source>
</evidence>
<evidence type="ECO:0000256" key="7">
    <source>
        <dbReference type="ARBA" id="ARBA00022519"/>
    </source>
</evidence>
<proteinExistence type="inferred from homology"/>
<accession>A0A419WMW2</accession>
<comment type="similarity">
    <text evidence="2">Belongs to the MerT family.</text>
</comment>
<evidence type="ECO:0000256" key="8">
    <source>
        <dbReference type="ARBA" id="ARBA00022692"/>
    </source>
</evidence>
<evidence type="ECO:0000256" key="6">
    <source>
        <dbReference type="ARBA" id="ARBA00022475"/>
    </source>
</evidence>
<evidence type="ECO:0000256" key="10">
    <source>
        <dbReference type="ARBA" id="ARBA00022914"/>
    </source>
</evidence>
<dbReference type="Pfam" id="PF02411">
    <property type="entry name" value="MerT"/>
    <property type="match status" value="1"/>
</dbReference>
<keyword evidence="12 15" id="KW-0472">Membrane</keyword>
<dbReference type="InterPro" id="IPR003457">
    <property type="entry name" value="Transprt_MerT"/>
</dbReference>
<evidence type="ECO:0000256" key="11">
    <source>
        <dbReference type="ARBA" id="ARBA00022989"/>
    </source>
</evidence>
<dbReference type="AlphaFoldDB" id="A0A419WMW2"/>
<comment type="caution">
    <text evidence="16">The sequence shown here is derived from an EMBL/GenBank/DDBJ whole genome shotgun (WGS) entry which is preliminary data.</text>
</comment>
<evidence type="ECO:0000256" key="5">
    <source>
        <dbReference type="ARBA" id="ARBA00022466"/>
    </source>
</evidence>
<keyword evidence="17" id="KW-1185">Reference proteome</keyword>
<dbReference type="GO" id="GO:0015097">
    <property type="term" value="F:mercury ion transmembrane transporter activity"/>
    <property type="evidence" value="ECO:0007669"/>
    <property type="project" value="InterPro"/>
</dbReference>
<sequence>MKNNRSPIAGAGAAILAALGSITCCGAPIIAGILASLGIGASQLSFLHAMQPYLISVALISLTIGFYRLYFKKPTACCNTESTGKTPSNRRAKLFLWVVSIFTIVLLGLSLTNSNATKSCCPSQPSPETSNCNGGCSQNH</sequence>
<dbReference type="OrthoDB" id="1493145at2"/>
<keyword evidence="5" id="KW-0475">Mercuric resistance</keyword>
<keyword evidence="7" id="KW-0997">Cell inner membrane</keyword>
<evidence type="ECO:0000256" key="15">
    <source>
        <dbReference type="SAM" id="Phobius"/>
    </source>
</evidence>
<evidence type="ECO:0000256" key="1">
    <source>
        <dbReference type="ARBA" id="ARBA00004429"/>
    </source>
</evidence>
<dbReference type="RefSeq" id="WP_120241457.1">
    <property type="nucleotide sequence ID" value="NZ_CANNEC010000010.1"/>
</dbReference>
<keyword evidence="4" id="KW-0813">Transport</keyword>
<feature type="transmembrane region" description="Helical" evidence="15">
    <location>
        <begin position="50"/>
        <end position="71"/>
    </location>
</feature>
<evidence type="ECO:0000256" key="3">
    <source>
        <dbReference type="ARBA" id="ARBA00017053"/>
    </source>
</evidence>
<keyword evidence="8 15" id="KW-0812">Transmembrane</keyword>